<keyword evidence="4" id="KW-0067">ATP-binding</keyword>
<evidence type="ECO:0000256" key="4">
    <source>
        <dbReference type="ARBA" id="ARBA00022840"/>
    </source>
</evidence>
<dbReference type="EMBL" id="AOLR01000008">
    <property type="protein sequence ID" value="EMA15185.1"/>
    <property type="molecule type" value="Genomic_DNA"/>
</dbReference>
<sequence length="349" mass="39568">MNPEIVANSNPLQATHIPEHFLSRVDEQEQLHQAFPTETDATPRNLYIHGPRGTGKTHLVKSVLSNLPKRVQTCYISCIEADTQYKVLQQFYRSLTGENIENGHHTSDLQRAITDRLGAVPTILILDEVDLLLHGDDENLLYYLSRLDPEKQLSIVLVSGTNTTLSDLVESRTYSSLQPREIQFESYSNKQIYDIIAQRASQSLKPRSLHNNAASYIASSTRNTELALTWLRTAVKQAEDAVTESHVHQVTKDARHAYISRRLDRLTEHHKHLYTAIDELAAEAGPVIQTGSIYDRYETITGENSTEPLSNRRISDYLKQLEKLNVVEAEYHYGGEKGKTREVRPLGLE</sequence>
<dbReference type="InterPro" id="IPR003593">
    <property type="entry name" value="AAA+_ATPase"/>
</dbReference>
<dbReference type="GeneID" id="64824268"/>
<dbReference type="Gene3D" id="3.40.50.300">
    <property type="entry name" value="P-loop containing nucleotide triphosphate hydrolases"/>
    <property type="match status" value="1"/>
</dbReference>
<dbReference type="InterPro" id="IPR014277">
    <property type="entry name" value="Orc1/Cdc6_arc"/>
</dbReference>
<dbReference type="GO" id="GO:0005524">
    <property type="term" value="F:ATP binding"/>
    <property type="evidence" value="ECO:0007669"/>
    <property type="project" value="UniProtKB-KW"/>
</dbReference>
<dbReference type="GO" id="GO:0016887">
    <property type="term" value="F:ATP hydrolysis activity"/>
    <property type="evidence" value="ECO:0007669"/>
    <property type="project" value="InterPro"/>
</dbReference>
<dbReference type="Pfam" id="PF09079">
    <property type="entry name" value="WHD_Cdc6"/>
    <property type="match status" value="1"/>
</dbReference>
<evidence type="ECO:0000259" key="6">
    <source>
        <dbReference type="SMART" id="SM01074"/>
    </source>
</evidence>
<dbReference type="Gene3D" id="1.10.8.60">
    <property type="match status" value="1"/>
</dbReference>
<reference evidence="8" key="2">
    <citation type="submission" date="2021-04" db="EMBL/GenBank/DDBJ databases">
        <title>Complete Genome sequence and Methylome Analysis of the Haloarchaeon Haloarcula sinaiiensis.</title>
        <authorList>
            <person name="Fomenkov A."/>
            <person name="DasSarma P."/>
            <person name="DasSarma S."/>
            <person name="Roberts R.J."/>
        </authorList>
    </citation>
    <scope>NUCLEOTIDE SEQUENCE</scope>
    <source>
        <strain evidence="8">ATCC 33800</strain>
    </source>
</reference>
<dbReference type="InterPro" id="IPR036388">
    <property type="entry name" value="WH-like_DNA-bd_sf"/>
</dbReference>
<dbReference type="InterPro" id="IPR015163">
    <property type="entry name" value="Cdc6_C"/>
</dbReference>
<keyword evidence="3" id="KW-0547">Nucleotide-binding</keyword>
<dbReference type="SUPFAM" id="SSF46785">
    <property type="entry name" value="Winged helix' DNA-binding domain"/>
    <property type="match status" value="1"/>
</dbReference>
<dbReference type="InterPro" id="IPR049945">
    <property type="entry name" value="AAA_22"/>
</dbReference>
<dbReference type="KEGG" id="hsin:KDQ40_14890"/>
<dbReference type="CDD" id="cd00009">
    <property type="entry name" value="AAA"/>
    <property type="match status" value="1"/>
</dbReference>
<evidence type="ECO:0000313" key="7">
    <source>
        <dbReference type="EMBL" id="EMA15185.1"/>
    </source>
</evidence>
<gene>
    <name evidence="7" type="ORF">C436_05375</name>
    <name evidence="8" type="ORF">KDQ40_14890</name>
</gene>
<evidence type="ECO:0000256" key="2">
    <source>
        <dbReference type="ARBA" id="ARBA00022705"/>
    </source>
</evidence>
<dbReference type="NCBIfam" id="TIGR02928">
    <property type="entry name" value="orc1/cdc6 family replication initiation protein"/>
    <property type="match status" value="1"/>
</dbReference>
<evidence type="ECO:0000313" key="9">
    <source>
        <dbReference type="Proteomes" id="UP000011659"/>
    </source>
</evidence>
<dbReference type="GO" id="GO:0006260">
    <property type="term" value="P:DNA replication"/>
    <property type="evidence" value="ECO:0007669"/>
    <property type="project" value="UniProtKB-KW"/>
</dbReference>
<dbReference type="Gene3D" id="1.10.10.10">
    <property type="entry name" value="Winged helix-like DNA-binding domain superfamily/Winged helix DNA-binding domain"/>
    <property type="match status" value="1"/>
</dbReference>
<evidence type="ECO:0000256" key="1">
    <source>
        <dbReference type="ARBA" id="ARBA00006184"/>
    </source>
</evidence>
<dbReference type="SMART" id="SM01074">
    <property type="entry name" value="Cdc6_C"/>
    <property type="match status" value="1"/>
</dbReference>
<comment type="similarity">
    <text evidence="1">Belongs to the CDC6/cdc18 family.</text>
</comment>
<evidence type="ECO:0000313" key="8">
    <source>
        <dbReference type="EMBL" id="QUJ71957.1"/>
    </source>
</evidence>
<dbReference type="AlphaFoldDB" id="M0K5T5"/>
<dbReference type="RefSeq" id="WP_004959252.1">
    <property type="nucleotide sequence ID" value="NZ_AOLR01000008.1"/>
</dbReference>
<keyword evidence="2" id="KW-0235">DNA replication</keyword>
<feature type="domain" description="Cdc6 C-terminal" evidence="6">
    <location>
        <begin position="273"/>
        <end position="346"/>
    </location>
</feature>
<evidence type="ECO:0000259" key="5">
    <source>
        <dbReference type="SMART" id="SM00382"/>
    </source>
</evidence>
<dbReference type="SUPFAM" id="SSF52540">
    <property type="entry name" value="P-loop containing nucleoside triphosphate hydrolases"/>
    <property type="match status" value="1"/>
</dbReference>
<evidence type="ECO:0000256" key="3">
    <source>
        <dbReference type="ARBA" id="ARBA00022741"/>
    </source>
</evidence>
<dbReference type="Proteomes" id="UP000011659">
    <property type="component" value="Unassembled WGS sequence"/>
</dbReference>
<keyword evidence="9" id="KW-1185">Reference proteome</keyword>
<dbReference type="OrthoDB" id="270161at2157"/>
<protein>
    <submittedName>
        <fullName evidence="8">AAA family ATPase</fullName>
    </submittedName>
    <submittedName>
        <fullName evidence="7">Orc1-type DNA replication protein</fullName>
    </submittedName>
</protein>
<dbReference type="InterPro" id="IPR027417">
    <property type="entry name" value="P-loop_NTPase"/>
</dbReference>
<name>M0K5T5_9EURY</name>
<dbReference type="InterPro" id="IPR036390">
    <property type="entry name" value="WH_DNA-bd_sf"/>
</dbReference>
<dbReference type="EMBL" id="CP073366">
    <property type="protein sequence ID" value="QUJ71957.1"/>
    <property type="molecule type" value="Genomic_DNA"/>
</dbReference>
<dbReference type="SMART" id="SM00382">
    <property type="entry name" value="AAA"/>
    <property type="match status" value="1"/>
</dbReference>
<dbReference type="PANTHER" id="PTHR10763">
    <property type="entry name" value="CELL DIVISION CONTROL PROTEIN 6-RELATED"/>
    <property type="match status" value="1"/>
</dbReference>
<proteinExistence type="inferred from homology"/>
<reference evidence="7 9" key="1">
    <citation type="journal article" date="2014" name="PLoS Genet.">
        <title>Phylogenetically driven sequencing of extremely halophilic archaea reveals strategies for static and dynamic osmo-response.</title>
        <authorList>
            <person name="Becker E.A."/>
            <person name="Seitzer P.M."/>
            <person name="Tritt A."/>
            <person name="Larsen D."/>
            <person name="Krusor M."/>
            <person name="Yao A.I."/>
            <person name="Wu D."/>
            <person name="Madern D."/>
            <person name="Eisen J.A."/>
            <person name="Darling A.E."/>
            <person name="Facciotti M.T."/>
        </authorList>
    </citation>
    <scope>NUCLEOTIDE SEQUENCE [LARGE SCALE GENOMIC DNA]</scope>
    <source>
        <strain evidence="7 9">ATCC 33800</strain>
    </source>
</reference>
<feature type="domain" description="AAA+ ATPase" evidence="5">
    <location>
        <begin position="42"/>
        <end position="183"/>
    </location>
</feature>
<organism evidence="7 9">
    <name type="scientific">Haloarcula marismortui ATCC 33800</name>
    <dbReference type="NCBI Taxonomy" id="662476"/>
    <lineage>
        <taxon>Archaea</taxon>
        <taxon>Methanobacteriati</taxon>
        <taxon>Methanobacteriota</taxon>
        <taxon>Stenosarchaea group</taxon>
        <taxon>Halobacteria</taxon>
        <taxon>Halobacteriales</taxon>
        <taxon>Haloarculaceae</taxon>
        <taxon>Haloarcula</taxon>
    </lineage>
</organism>
<dbReference type="Proteomes" id="UP000682967">
    <property type="component" value="Chromosome"/>
</dbReference>
<dbReference type="InterPro" id="IPR050311">
    <property type="entry name" value="ORC1/CDC6"/>
</dbReference>
<dbReference type="PANTHER" id="PTHR10763:SF26">
    <property type="entry name" value="CELL DIVISION CONTROL PROTEIN 6 HOMOLOG"/>
    <property type="match status" value="1"/>
</dbReference>
<dbReference type="PATRIC" id="fig|662476.7.peg.1073"/>
<dbReference type="Pfam" id="PF13401">
    <property type="entry name" value="AAA_22"/>
    <property type="match status" value="1"/>
</dbReference>
<accession>M0K5T5</accession>